<dbReference type="PANTHER" id="PTHR20859">
    <property type="entry name" value="INTERFERON/INTERLEUKIN RECEPTOR"/>
    <property type="match status" value="1"/>
</dbReference>
<feature type="signal peptide" evidence="3">
    <location>
        <begin position="1"/>
        <end position="31"/>
    </location>
</feature>
<evidence type="ECO:0000259" key="4">
    <source>
        <dbReference type="PROSITE" id="PS50853"/>
    </source>
</evidence>
<dbReference type="Pfam" id="PF01108">
    <property type="entry name" value="Tissue_fac"/>
    <property type="match status" value="1"/>
</dbReference>
<dbReference type="STRING" id="37003.ENSKMAP00000009599"/>
<dbReference type="AlphaFoldDB" id="A0A3Q3AEC7"/>
<dbReference type="Proteomes" id="UP000264800">
    <property type="component" value="Unplaced"/>
</dbReference>
<dbReference type="Gene3D" id="2.60.40.10">
    <property type="entry name" value="Immunoglobulins"/>
    <property type="match status" value="2"/>
</dbReference>
<dbReference type="CTD" id="3588"/>
<name>A0A3Q3AEC7_KRYMA</name>
<organism evidence="5 6">
    <name type="scientific">Kryptolebias marmoratus</name>
    <name type="common">Mangrove killifish</name>
    <name type="synonym">Rivulus marmoratus</name>
    <dbReference type="NCBI Taxonomy" id="37003"/>
    <lineage>
        <taxon>Eukaryota</taxon>
        <taxon>Metazoa</taxon>
        <taxon>Chordata</taxon>
        <taxon>Craniata</taxon>
        <taxon>Vertebrata</taxon>
        <taxon>Euteleostomi</taxon>
        <taxon>Actinopterygii</taxon>
        <taxon>Neopterygii</taxon>
        <taxon>Teleostei</taxon>
        <taxon>Neoteleostei</taxon>
        <taxon>Acanthomorphata</taxon>
        <taxon>Ovalentaria</taxon>
        <taxon>Atherinomorphae</taxon>
        <taxon>Cyprinodontiformes</taxon>
        <taxon>Rivulidae</taxon>
        <taxon>Kryptolebias</taxon>
    </lineage>
</organism>
<keyword evidence="2" id="KW-1133">Transmembrane helix</keyword>
<accession>A0A3Q3AEC7</accession>
<dbReference type="PANTHER" id="PTHR20859:SF85">
    <property type="entry name" value="INTERFERON ALPHA_BETA RECEPTOR 1 ISOFORM X1"/>
    <property type="match status" value="1"/>
</dbReference>
<evidence type="ECO:0000313" key="5">
    <source>
        <dbReference type="Ensembl" id="ENSKMAP00000009599.1"/>
    </source>
</evidence>
<dbReference type="GO" id="GO:0004904">
    <property type="term" value="F:interferon receptor activity"/>
    <property type="evidence" value="ECO:0007669"/>
    <property type="project" value="Ensembl"/>
</dbReference>
<dbReference type="InterPro" id="IPR050650">
    <property type="entry name" value="Type-II_Cytokine-TF_Rcpt"/>
</dbReference>
<protein>
    <submittedName>
        <fullName evidence="5">Interleukin 10 receptor, beta</fullName>
    </submittedName>
</protein>
<evidence type="ECO:0000313" key="6">
    <source>
        <dbReference type="Proteomes" id="UP000264800"/>
    </source>
</evidence>
<keyword evidence="3" id="KW-0732">Signal</keyword>
<keyword evidence="2" id="KW-0472">Membrane</keyword>
<dbReference type="GO" id="GO:0005886">
    <property type="term" value="C:plasma membrane"/>
    <property type="evidence" value="ECO:0007669"/>
    <property type="project" value="TreeGrafter"/>
</dbReference>
<sequence length="414" mass="46410">MSEDGLISKISAMFAVFCLCFLVSCFRGSAAEAELAPPQDLKMVTLNTNYSLTWFWEQTAAEPGAVTFTTQYVSRYKLKRAKGPKWNLACEETTRRSCDLTRLNLHYLSIFMLRVRANMDGRHSEWVNREFCPDKEAEIGPPSKVELAAAGSALDVSITDPLSSSNTSMKEHLPDLFFHIHYWERSDEKKVLVLNSTTNMVTLSDLKAWTWYCVSVQSRYNFYDKMSVFTSPQCVQTEGTIPWWQIFLFFLGSLLVCFLVVLLALYGSHWCYRFCKTTFFPHDQLPPHFKRPLFDSPGSDNPRLVVSDSESELLCEGVIVCPECSVLEIHSSAVPPGELEGDGSCRHLRQDSSSSGDSGVYSTGRSSSVLQPNSGLSFTDVEHSCSDSEHVKMMETGFKFAPVITAEAVTDVSV</sequence>
<dbReference type="CDD" id="cd00063">
    <property type="entry name" value="FN3"/>
    <property type="match status" value="1"/>
</dbReference>
<dbReference type="SUPFAM" id="SSF49265">
    <property type="entry name" value="Fibronectin type III"/>
    <property type="match status" value="2"/>
</dbReference>
<dbReference type="Pfam" id="PF09294">
    <property type="entry name" value="Interfer-bind"/>
    <property type="match status" value="1"/>
</dbReference>
<dbReference type="OrthoDB" id="9944680at2759"/>
<feature type="compositionally biased region" description="Polar residues" evidence="1">
    <location>
        <begin position="360"/>
        <end position="375"/>
    </location>
</feature>
<keyword evidence="6" id="KW-1185">Reference proteome</keyword>
<dbReference type="PROSITE" id="PS50853">
    <property type="entry name" value="FN3"/>
    <property type="match status" value="1"/>
</dbReference>
<dbReference type="InterPro" id="IPR036116">
    <property type="entry name" value="FN3_sf"/>
</dbReference>
<feature type="transmembrane region" description="Helical" evidence="2">
    <location>
        <begin position="243"/>
        <end position="266"/>
    </location>
</feature>
<dbReference type="RefSeq" id="XP_017297557.1">
    <property type="nucleotide sequence ID" value="XM_017442068.3"/>
</dbReference>
<evidence type="ECO:0000256" key="2">
    <source>
        <dbReference type="SAM" id="Phobius"/>
    </source>
</evidence>
<dbReference type="InterPro" id="IPR013783">
    <property type="entry name" value="Ig-like_fold"/>
</dbReference>
<reference evidence="5" key="1">
    <citation type="submission" date="2025-08" db="UniProtKB">
        <authorList>
            <consortium name="Ensembl"/>
        </authorList>
    </citation>
    <scope>IDENTIFICATION</scope>
</reference>
<keyword evidence="2" id="KW-0812">Transmembrane</keyword>
<dbReference type="InterPro" id="IPR015373">
    <property type="entry name" value="Interferon/interleukin_rcp_dom"/>
</dbReference>
<feature type="domain" description="Fibronectin type-III" evidence="4">
    <location>
        <begin position="141"/>
        <end position="240"/>
    </location>
</feature>
<proteinExistence type="predicted"/>
<dbReference type="GeneTree" id="ENSGT00940000158406"/>
<feature type="chain" id="PRO_5018592320" evidence="3">
    <location>
        <begin position="32"/>
        <end position="414"/>
    </location>
</feature>
<dbReference type="Ensembl" id="ENSKMAT00000009746.1">
    <property type="protein sequence ID" value="ENSKMAP00000009599.1"/>
    <property type="gene ID" value="ENSKMAG00000007211.1"/>
</dbReference>
<evidence type="ECO:0000256" key="3">
    <source>
        <dbReference type="SAM" id="SignalP"/>
    </source>
</evidence>
<dbReference type="OMA" id="YHILYWE"/>
<dbReference type="GeneID" id="108251687"/>
<evidence type="ECO:0000256" key="1">
    <source>
        <dbReference type="SAM" id="MobiDB-lite"/>
    </source>
</evidence>
<dbReference type="InterPro" id="IPR003961">
    <property type="entry name" value="FN3_dom"/>
</dbReference>
<dbReference type="KEGG" id="kmr:108251687"/>
<feature type="region of interest" description="Disordered" evidence="1">
    <location>
        <begin position="338"/>
        <end position="375"/>
    </location>
</feature>
<reference evidence="5" key="2">
    <citation type="submission" date="2025-09" db="UniProtKB">
        <authorList>
            <consortium name="Ensembl"/>
        </authorList>
    </citation>
    <scope>IDENTIFICATION</scope>
</reference>